<evidence type="ECO:0000313" key="2">
    <source>
        <dbReference type="Proteomes" id="UP000001396"/>
    </source>
</evidence>
<protein>
    <submittedName>
        <fullName evidence="1">Uncharacterized protein</fullName>
    </submittedName>
</protein>
<keyword evidence="2" id="KW-1185">Reference proteome</keyword>
<organism evidence="1 2">
    <name type="scientific">Heterostelium pallidum (strain ATCC 26659 / Pp 5 / PN500)</name>
    <name type="common">Cellular slime mold</name>
    <name type="synonym">Polysphondylium pallidum</name>
    <dbReference type="NCBI Taxonomy" id="670386"/>
    <lineage>
        <taxon>Eukaryota</taxon>
        <taxon>Amoebozoa</taxon>
        <taxon>Evosea</taxon>
        <taxon>Eumycetozoa</taxon>
        <taxon>Dictyostelia</taxon>
        <taxon>Acytosteliales</taxon>
        <taxon>Acytosteliaceae</taxon>
        <taxon>Heterostelium</taxon>
    </lineage>
</organism>
<name>D3B6Z7_HETP5</name>
<proteinExistence type="predicted"/>
<accession>D3B6Z7</accession>
<dbReference type="InParanoid" id="D3B6Z7"/>
<evidence type="ECO:0000313" key="1">
    <source>
        <dbReference type="EMBL" id="EFA82540.1"/>
    </source>
</evidence>
<dbReference type="Proteomes" id="UP000001396">
    <property type="component" value="Unassembled WGS sequence"/>
</dbReference>
<gene>
    <name evidence="1" type="ORF">PPL_04228</name>
</gene>
<dbReference type="RefSeq" id="XP_020434657.1">
    <property type="nucleotide sequence ID" value="XM_020575137.1"/>
</dbReference>
<sequence length="77" mass="8928">MLIRMLFQVYTSHSHQQNQQQQASTPHFCLILKDCLNSLTLFTCHKKSRVIITVRDLATTKQQPITSKYSTLSPHNQ</sequence>
<reference evidence="1 2" key="1">
    <citation type="journal article" date="2011" name="Genome Res.">
        <title>Phylogeny-wide analysis of social amoeba genomes highlights ancient origins for complex intercellular communication.</title>
        <authorList>
            <person name="Heidel A.J."/>
            <person name="Lawal H.M."/>
            <person name="Felder M."/>
            <person name="Schilde C."/>
            <person name="Helps N.R."/>
            <person name="Tunggal B."/>
            <person name="Rivero F."/>
            <person name="John U."/>
            <person name="Schleicher M."/>
            <person name="Eichinger L."/>
            <person name="Platzer M."/>
            <person name="Noegel A.A."/>
            <person name="Schaap P."/>
            <person name="Gloeckner G."/>
        </authorList>
    </citation>
    <scope>NUCLEOTIDE SEQUENCE [LARGE SCALE GENOMIC DNA]</scope>
    <source>
        <strain evidence="2">ATCC 26659 / Pp 5 / PN500</strain>
    </source>
</reference>
<dbReference type="EMBL" id="ADBJ01000018">
    <property type="protein sequence ID" value="EFA82540.1"/>
    <property type="molecule type" value="Genomic_DNA"/>
</dbReference>
<comment type="caution">
    <text evidence="1">The sequence shown here is derived from an EMBL/GenBank/DDBJ whole genome shotgun (WGS) entry which is preliminary data.</text>
</comment>
<dbReference type="GeneID" id="31359715"/>
<dbReference type="AlphaFoldDB" id="D3B6Z7"/>